<dbReference type="EMBL" id="UGPB01000001">
    <property type="protein sequence ID" value="STY31001.1"/>
    <property type="molecule type" value="Genomic_DNA"/>
</dbReference>
<feature type="transmembrane region" description="Helical" evidence="6">
    <location>
        <begin position="137"/>
        <end position="154"/>
    </location>
</feature>
<reference evidence="7 8" key="1">
    <citation type="submission" date="2018-06" db="EMBL/GenBank/DDBJ databases">
        <authorList>
            <consortium name="Pathogen Informatics"/>
            <person name="Doyle S."/>
        </authorList>
    </citation>
    <scope>NUCLEOTIDE SEQUENCE [LARGE SCALE GENOMIC DNA]</scope>
    <source>
        <strain evidence="7 8">NCTC11532</strain>
    </source>
</reference>
<protein>
    <submittedName>
        <fullName evidence="7">Transmembrane protein</fullName>
    </submittedName>
</protein>
<keyword evidence="8" id="KW-1185">Reference proteome</keyword>
<evidence type="ECO:0000256" key="5">
    <source>
        <dbReference type="ARBA" id="ARBA00023136"/>
    </source>
</evidence>
<evidence type="ECO:0000256" key="1">
    <source>
        <dbReference type="ARBA" id="ARBA00004141"/>
    </source>
</evidence>
<keyword evidence="3 6" id="KW-0812">Transmembrane</keyword>
<dbReference type="STRING" id="1122170.GCA_000701265_02925"/>
<comment type="subcellular location">
    <subcellularLocation>
        <location evidence="1">Membrane</location>
        <topology evidence="1">Multi-pass membrane protein</topology>
    </subcellularLocation>
</comment>
<evidence type="ECO:0000313" key="7">
    <source>
        <dbReference type="EMBL" id="STY31001.1"/>
    </source>
</evidence>
<dbReference type="OrthoDB" id="5651790at2"/>
<sequence length="232" mass="26788">MLGQPYKITMPCVLLCIILYLLLLPFIQYPLTTIIKPIPIALLMRFTWQIDFDKRIHILLLVALGFSLIGDILLTLPTKISLHLGILAFMLTHCFYIVIFLRKIVFKIQNLYSFLPVLIFVSISLFCLWPYLGDMRIPVIVYLLLLTSMVFCAFQVKQYSMVVRFGACLFLLSDFILALSLFVLPNNKLMAIVIMLLYYLAQIFLVLGITETKDKLFHELQKLCRNVTPVSL</sequence>
<proteinExistence type="inferred from homology"/>
<gene>
    <name evidence="7" type="ORF">NCTC11532_02674</name>
</gene>
<evidence type="ECO:0000313" key="8">
    <source>
        <dbReference type="Proteomes" id="UP000255297"/>
    </source>
</evidence>
<feature type="transmembrane region" description="Helical" evidence="6">
    <location>
        <begin position="189"/>
        <end position="209"/>
    </location>
</feature>
<evidence type="ECO:0000256" key="4">
    <source>
        <dbReference type="ARBA" id="ARBA00022989"/>
    </source>
</evidence>
<feature type="transmembrane region" description="Helical" evidence="6">
    <location>
        <begin position="56"/>
        <end position="74"/>
    </location>
</feature>
<comment type="similarity">
    <text evidence="2">Belongs to the TMEM86 family.</text>
</comment>
<dbReference type="GO" id="GO:0016020">
    <property type="term" value="C:membrane"/>
    <property type="evidence" value="ECO:0007669"/>
    <property type="project" value="UniProtKB-SubCell"/>
</dbReference>
<dbReference type="GO" id="GO:0016787">
    <property type="term" value="F:hydrolase activity"/>
    <property type="evidence" value="ECO:0007669"/>
    <property type="project" value="TreeGrafter"/>
</dbReference>
<evidence type="ECO:0000256" key="6">
    <source>
        <dbReference type="SAM" id="Phobius"/>
    </source>
</evidence>
<dbReference type="Proteomes" id="UP000255297">
    <property type="component" value="Unassembled WGS sequence"/>
</dbReference>
<keyword evidence="5 6" id="KW-0472">Membrane</keyword>
<feature type="transmembrane region" description="Helical" evidence="6">
    <location>
        <begin position="80"/>
        <end position="99"/>
    </location>
</feature>
<keyword evidence="4 6" id="KW-1133">Transmembrane helix</keyword>
<name>A0A378LU23_9GAMM</name>
<dbReference type="InterPro" id="IPR012506">
    <property type="entry name" value="TMEM86B-like"/>
</dbReference>
<dbReference type="Pfam" id="PF07947">
    <property type="entry name" value="YhhN"/>
    <property type="match status" value="1"/>
</dbReference>
<dbReference type="PANTHER" id="PTHR31885">
    <property type="entry name" value="GH04784P"/>
    <property type="match status" value="1"/>
</dbReference>
<dbReference type="RefSeq" id="WP_031563947.1">
    <property type="nucleotide sequence ID" value="NZ_CAAAIS010000009.1"/>
</dbReference>
<accession>A0A378LU23</accession>
<evidence type="ECO:0000256" key="3">
    <source>
        <dbReference type="ARBA" id="ARBA00022692"/>
    </source>
</evidence>
<organism evidence="7 8">
    <name type="scientific">Legionella wadsworthii</name>
    <dbReference type="NCBI Taxonomy" id="28088"/>
    <lineage>
        <taxon>Bacteria</taxon>
        <taxon>Pseudomonadati</taxon>
        <taxon>Pseudomonadota</taxon>
        <taxon>Gammaproteobacteria</taxon>
        <taxon>Legionellales</taxon>
        <taxon>Legionellaceae</taxon>
        <taxon>Legionella</taxon>
    </lineage>
</organism>
<dbReference type="AlphaFoldDB" id="A0A378LU23"/>
<feature type="transmembrane region" description="Helical" evidence="6">
    <location>
        <begin position="12"/>
        <end position="35"/>
    </location>
</feature>
<feature type="transmembrane region" description="Helical" evidence="6">
    <location>
        <begin position="111"/>
        <end position="131"/>
    </location>
</feature>
<feature type="transmembrane region" description="Helical" evidence="6">
    <location>
        <begin position="161"/>
        <end position="183"/>
    </location>
</feature>
<evidence type="ECO:0000256" key="2">
    <source>
        <dbReference type="ARBA" id="ARBA00007375"/>
    </source>
</evidence>
<dbReference type="PANTHER" id="PTHR31885:SF6">
    <property type="entry name" value="GH04784P"/>
    <property type="match status" value="1"/>
</dbReference>